<dbReference type="OrthoDB" id="3953473at2"/>
<dbReference type="AlphaFoldDB" id="A0A4Q8AK91"/>
<evidence type="ECO:0000313" key="3">
    <source>
        <dbReference type="Proteomes" id="UP000291483"/>
    </source>
</evidence>
<sequence length="421" mass="46566">MALLDDPQYVADLRSELSNVAIGAKWGTSEKSVRRAKKKLPAATVAGESSEESSDGSKVVTAIRNRPVTLADARAWIEASGDDPDDYVLSIRSIAYGLDMFSNRMSATPKRGRSEAASTDIDPVGILAQLRSENGPRIFSMLDEGADESTFVISINDVQLGQSYNGGSAATIARFYEFIALAVKRITELRKIGRKLERIVFIFGGDLVEGCFIYPHQMRSIDLNRKKQIEGVVALILHAIDTLAPLFERVTALATKGNHGEHREGGKKIDLSDNDDTLCVEMAKLALERDPDMQHIDWIIADEEAAVWAPVYDWTLVTTHGDIYAKGVSGATTERKAHAWIKNMAAAFRKFGRIGRADVLITHHFHHDEMADWGDTLWRQTTSQDRGSPEFSQATGQYSEPGMLTGVMTPTQRWQDEAVLR</sequence>
<reference evidence="2 3" key="1">
    <citation type="submission" date="2019-02" db="EMBL/GenBank/DDBJ databases">
        <title>Sequencing the genomes of 1000 actinobacteria strains.</title>
        <authorList>
            <person name="Klenk H.-P."/>
        </authorList>
    </citation>
    <scope>NUCLEOTIDE SEQUENCE [LARGE SCALE GENOMIC DNA]</scope>
    <source>
        <strain evidence="2 3">DSM 18319</strain>
    </source>
</reference>
<protein>
    <submittedName>
        <fullName evidence="2">Uncharacterized protein</fullName>
    </submittedName>
</protein>
<keyword evidence="3" id="KW-1185">Reference proteome</keyword>
<feature type="region of interest" description="Disordered" evidence="1">
    <location>
        <begin position="381"/>
        <end position="407"/>
    </location>
</feature>
<gene>
    <name evidence="2" type="ORF">EV379_1233</name>
</gene>
<dbReference type="InterPro" id="IPR029052">
    <property type="entry name" value="Metallo-depent_PP-like"/>
</dbReference>
<comment type="caution">
    <text evidence="2">The sequence shown here is derived from an EMBL/GenBank/DDBJ whole genome shotgun (WGS) entry which is preliminary data.</text>
</comment>
<evidence type="ECO:0000313" key="2">
    <source>
        <dbReference type="EMBL" id="RZU64922.1"/>
    </source>
</evidence>
<dbReference type="RefSeq" id="WP_130505349.1">
    <property type="nucleotide sequence ID" value="NZ_SHLC01000001.1"/>
</dbReference>
<name>A0A4Q8AK91_9MICO</name>
<accession>A0A4Q8AK91</accession>
<dbReference type="EMBL" id="SHLC01000001">
    <property type="protein sequence ID" value="RZU64922.1"/>
    <property type="molecule type" value="Genomic_DNA"/>
</dbReference>
<evidence type="ECO:0000256" key="1">
    <source>
        <dbReference type="SAM" id="MobiDB-lite"/>
    </source>
</evidence>
<feature type="compositionally biased region" description="Polar residues" evidence="1">
    <location>
        <begin position="381"/>
        <end position="398"/>
    </location>
</feature>
<proteinExistence type="predicted"/>
<dbReference type="SUPFAM" id="SSF56300">
    <property type="entry name" value="Metallo-dependent phosphatases"/>
    <property type="match status" value="1"/>
</dbReference>
<dbReference type="Proteomes" id="UP000291483">
    <property type="component" value="Unassembled WGS sequence"/>
</dbReference>
<organism evidence="2 3">
    <name type="scientific">Microterricola gilva</name>
    <dbReference type="NCBI Taxonomy" id="393267"/>
    <lineage>
        <taxon>Bacteria</taxon>
        <taxon>Bacillati</taxon>
        <taxon>Actinomycetota</taxon>
        <taxon>Actinomycetes</taxon>
        <taxon>Micrococcales</taxon>
        <taxon>Microbacteriaceae</taxon>
        <taxon>Microterricola</taxon>
    </lineage>
</organism>